<evidence type="ECO:0000256" key="3">
    <source>
        <dbReference type="ARBA" id="ARBA00023125"/>
    </source>
</evidence>
<gene>
    <name evidence="6" type="primary">gmuR</name>
    <name evidence="6" type="ORF">ERS852425_01836</name>
    <name evidence="7" type="ORF">G5A72_06415</name>
</gene>
<sequence length="238" mass="27415">MTKYERIANDMKEKIESGVYKPNDQLPFEAEMCDHYGVSRITVKKAMDLLVNEGLVVKRRGAGTFVKNITLKTDSEYPYSTSNQFSGFANTEGHTHVTSMVHDFQVVPANKEVAARLKIEEGDFVYYIERTRCSEGEPYVVEYTYMPIDVIPGVKREVLENSIYEHISKDLGLKIKSAHRTVRATLPTEKEEEYLKIDHCFPILEVEQVAFLDDGRIFEYSKSRHRGDRFELKTVSVQ</sequence>
<reference evidence="6 8" key="1">
    <citation type="submission" date="2015-09" db="EMBL/GenBank/DDBJ databases">
        <authorList>
            <consortium name="Pathogen Informatics"/>
        </authorList>
    </citation>
    <scope>NUCLEOTIDE SEQUENCE [LARGE SCALE GENOMIC DNA]</scope>
    <source>
        <strain evidence="6 8">2789STDY5608868</strain>
    </source>
</reference>
<dbReference type="Proteomes" id="UP000095598">
    <property type="component" value="Unassembled WGS sequence"/>
</dbReference>
<dbReference type="InterPro" id="IPR050679">
    <property type="entry name" value="Bact_HTH_transcr_reg"/>
</dbReference>
<organism evidence="6 8">
    <name type="scientific">Anaerostipes hadrus</name>
    <dbReference type="NCBI Taxonomy" id="649756"/>
    <lineage>
        <taxon>Bacteria</taxon>
        <taxon>Bacillati</taxon>
        <taxon>Bacillota</taxon>
        <taxon>Clostridia</taxon>
        <taxon>Lachnospirales</taxon>
        <taxon>Lachnospiraceae</taxon>
        <taxon>Anaerostipes</taxon>
    </lineage>
</organism>
<dbReference type="Gene3D" id="1.10.10.10">
    <property type="entry name" value="Winged helix-like DNA-binding domain superfamily/Winged helix DNA-binding domain"/>
    <property type="match status" value="1"/>
</dbReference>
<dbReference type="EMBL" id="JAAITB010000011">
    <property type="protein sequence ID" value="NSJ79227.1"/>
    <property type="molecule type" value="Genomic_DNA"/>
</dbReference>
<dbReference type="Pfam" id="PF00392">
    <property type="entry name" value="GntR"/>
    <property type="match status" value="1"/>
</dbReference>
<dbReference type="RefSeq" id="WP_055231836.1">
    <property type="nucleotide sequence ID" value="NC_021016.1"/>
</dbReference>
<dbReference type="AlphaFoldDB" id="A0A174AB64"/>
<evidence type="ECO:0000313" key="6">
    <source>
        <dbReference type="EMBL" id="CUM98144.1"/>
    </source>
</evidence>
<evidence type="ECO:0000256" key="2">
    <source>
        <dbReference type="ARBA" id="ARBA00023015"/>
    </source>
</evidence>
<dbReference type="SUPFAM" id="SSF64288">
    <property type="entry name" value="Chorismate lyase-like"/>
    <property type="match status" value="1"/>
</dbReference>
<dbReference type="SMART" id="SM00866">
    <property type="entry name" value="UTRA"/>
    <property type="match status" value="1"/>
</dbReference>
<dbReference type="GO" id="GO:0003677">
    <property type="term" value="F:DNA binding"/>
    <property type="evidence" value="ECO:0007669"/>
    <property type="project" value="UniProtKB-KW"/>
</dbReference>
<dbReference type="CDD" id="cd07377">
    <property type="entry name" value="WHTH_GntR"/>
    <property type="match status" value="1"/>
</dbReference>
<evidence type="ECO:0000313" key="7">
    <source>
        <dbReference type="EMBL" id="NSJ79227.1"/>
    </source>
</evidence>
<evidence type="ECO:0000313" key="9">
    <source>
        <dbReference type="Proteomes" id="UP001644750"/>
    </source>
</evidence>
<keyword evidence="9" id="KW-1185">Reference proteome</keyword>
<accession>A0A174AB64</accession>
<dbReference type="InterPro" id="IPR028978">
    <property type="entry name" value="Chorismate_lyase_/UTRA_dom_sf"/>
</dbReference>
<dbReference type="Pfam" id="PF07702">
    <property type="entry name" value="UTRA"/>
    <property type="match status" value="1"/>
</dbReference>
<dbReference type="GO" id="GO:0003700">
    <property type="term" value="F:DNA-binding transcription factor activity"/>
    <property type="evidence" value="ECO:0007669"/>
    <property type="project" value="InterPro"/>
</dbReference>
<dbReference type="PANTHER" id="PTHR44846">
    <property type="entry name" value="MANNOSYL-D-GLYCERATE TRANSPORT/METABOLISM SYSTEM REPRESSOR MNGR-RELATED"/>
    <property type="match status" value="1"/>
</dbReference>
<evidence type="ECO:0000256" key="1">
    <source>
        <dbReference type="ARBA" id="ARBA00022491"/>
    </source>
</evidence>
<dbReference type="PROSITE" id="PS50949">
    <property type="entry name" value="HTH_GNTR"/>
    <property type="match status" value="1"/>
</dbReference>
<dbReference type="InterPro" id="IPR036388">
    <property type="entry name" value="WH-like_DNA-bd_sf"/>
</dbReference>
<evidence type="ECO:0000313" key="8">
    <source>
        <dbReference type="Proteomes" id="UP000095598"/>
    </source>
</evidence>
<protein>
    <submittedName>
        <fullName evidence="6">Glucomannan utilization protein R</fullName>
    </submittedName>
    <submittedName>
        <fullName evidence="7">GntR family transcriptional regulator</fullName>
    </submittedName>
</protein>
<dbReference type="SUPFAM" id="SSF46785">
    <property type="entry name" value="Winged helix' DNA-binding domain"/>
    <property type="match status" value="1"/>
</dbReference>
<evidence type="ECO:0000256" key="4">
    <source>
        <dbReference type="ARBA" id="ARBA00023163"/>
    </source>
</evidence>
<dbReference type="Gene3D" id="3.40.1410.10">
    <property type="entry name" value="Chorismate lyase-like"/>
    <property type="match status" value="1"/>
</dbReference>
<keyword evidence="1" id="KW-0678">Repressor</keyword>
<dbReference type="FunFam" id="3.40.1410.10:FF:000008">
    <property type="entry name" value="Transcriptional regulator, GntR family"/>
    <property type="match status" value="1"/>
</dbReference>
<reference evidence="7 9" key="2">
    <citation type="journal article" date="2020" name="Cell Host Microbe">
        <title>Functional and Genomic Variation between Human-Derived Isolates of Lachnospiraceae Reveals Inter- and Intra-Species Diversity.</title>
        <authorList>
            <person name="Sorbara M.T."/>
            <person name="Littmann E.R."/>
            <person name="Fontana E."/>
            <person name="Moody T.U."/>
            <person name="Kohout C.E."/>
            <person name="Gjonbalaj M."/>
            <person name="Eaton V."/>
            <person name="Seok R."/>
            <person name="Leiner I.M."/>
            <person name="Pamer E.G."/>
        </authorList>
    </citation>
    <scope>NUCLEOTIDE SEQUENCE [LARGE SCALE GENOMIC DNA]</scope>
    <source>
        <strain evidence="7 9">MSK.14.57</strain>
    </source>
</reference>
<dbReference type="InterPro" id="IPR011663">
    <property type="entry name" value="UTRA"/>
</dbReference>
<dbReference type="FunFam" id="1.10.10.10:FF:000079">
    <property type="entry name" value="GntR family transcriptional regulator"/>
    <property type="match status" value="1"/>
</dbReference>
<dbReference type="SMART" id="SM00345">
    <property type="entry name" value="HTH_GNTR"/>
    <property type="match status" value="1"/>
</dbReference>
<dbReference type="Proteomes" id="UP001644750">
    <property type="component" value="Unassembled WGS sequence"/>
</dbReference>
<dbReference type="GO" id="GO:0045892">
    <property type="term" value="P:negative regulation of DNA-templated transcription"/>
    <property type="evidence" value="ECO:0007669"/>
    <property type="project" value="TreeGrafter"/>
</dbReference>
<keyword evidence="2" id="KW-0805">Transcription regulation</keyword>
<feature type="domain" description="HTH gntR-type" evidence="5">
    <location>
        <begin position="1"/>
        <end position="69"/>
    </location>
</feature>
<keyword evidence="4" id="KW-0804">Transcription</keyword>
<dbReference type="EMBL" id="CYXT01000013">
    <property type="protein sequence ID" value="CUM98144.1"/>
    <property type="molecule type" value="Genomic_DNA"/>
</dbReference>
<dbReference type="PRINTS" id="PR00035">
    <property type="entry name" value="HTHGNTR"/>
</dbReference>
<proteinExistence type="predicted"/>
<reference evidence="7" key="3">
    <citation type="submission" date="2020-02" db="EMBL/GenBank/DDBJ databases">
        <authorList>
            <person name="Littmann E."/>
            <person name="Sorbara M."/>
        </authorList>
    </citation>
    <scope>NUCLEOTIDE SEQUENCE</scope>
    <source>
        <strain evidence="7">MSK.14.57</strain>
    </source>
</reference>
<name>A0A174AB64_ANAHA</name>
<dbReference type="InterPro" id="IPR036390">
    <property type="entry name" value="WH_DNA-bd_sf"/>
</dbReference>
<evidence type="ECO:0000259" key="5">
    <source>
        <dbReference type="PROSITE" id="PS50949"/>
    </source>
</evidence>
<dbReference type="PANTHER" id="PTHR44846:SF5">
    <property type="entry name" value="HTH-TYPE TRANSCRIPTIONAL REGULATOR GMUR"/>
    <property type="match status" value="1"/>
</dbReference>
<dbReference type="InterPro" id="IPR000524">
    <property type="entry name" value="Tscrpt_reg_HTH_GntR"/>
</dbReference>
<keyword evidence="3" id="KW-0238">DNA-binding</keyword>